<feature type="compositionally biased region" description="Basic and acidic residues" evidence="1">
    <location>
        <begin position="66"/>
        <end position="77"/>
    </location>
</feature>
<evidence type="ECO:0000313" key="2">
    <source>
        <dbReference type="EMBL" id="EIN05008.1"/>
    </source>
</evidence>
<protein>
    <submittedName>
        <fullName evidence="2">Uncharacterized protein</fullName>
    </submittedName>
</protein>
<accession>R7S462</accession>
<dbReference type="RefSeq" id="XP_007387931.1">
    <property type="nucleotide sequence ID" value="XM_007387869.1"/>
</dbReference>
<proteinExistence type="predicted"/>
<gene>
    <name evidence="2" type="ORF">PUNSTDRAFT_47238</name>
</gene>
<dbReference type="GeneID" id="18882861"/>
<dbReference type="KEGG" id="psq:PUNSTDRAFT_47238"/>
<dbReference type="HOGENOM" id="CLU_1220224_0_0_1"/>
<keyword evidence="3" id="KW-1185">Reference proteome</keyword>
<evidence type="ECO:0000313" key="3">
    <source>
        <dbReference type="Proteomes" id="UP000054196"/>
    </source>
</evidence>
<dbReference type="AlphaFoldDB" id="R7S462"/>
<dbReference type="EMBL" id="JH687552">
    <property type="protein sequence ID" value="EIN05008.1"/>
    <property type="molecule type" value="Genomic_DNA"/>
</dbReference>
<feature type="region of interest" description="Disordered" evidence="1">
    <location>
        <begin position="1"/>
        <end position="108"/>
    </location>
</feature>
<reference evidence="3" key="1">
    <citation type="journal article" date="2012" name="Science">
        <title>The Paleozoic origin of enzymatic lignin decomposition reconstructed from 31 fungal genomes.</title>
        <authorList>
            <person name="Floudas D."/>
            <person name="Binder M."/>
            <person name="Riley R."/>
            <person name="Barry K."/>
            <person name="Blanchette R.A."/>
            <person name="Henrissat B."/>
            <person name="Martinez A.T."/>
            <person name="Otillar R."/>
            <person name="Spatafora J.W."/>
            <person name="Yadav J.S."/>
            <person name="Aerts A."/>
            <person name="Benoit I."/>
            <person name="Boyd A."/>
            <person name="Carlson A."/>
            <person name="Copeland A."/>
            <person name="Coutinho P.M."/>
            <person name="de Vries R.P."/>
            <person name="Ferreira P."/>
            <person name="Findley K."/>
            <person name="Foster B."/>
            <person name="Gaskell J."/>
            <person name="Glotzer D."/>
            <person name="Gorecki P."/>
            <person name="Heitman J."/>
            <person name="Hesse C."/>
            <person name="Hori C."/>
            <person name="Igarashi K."/>
            <person name="Jurgens J.A."/>
            <person name="Kallen N."/>
            <person name="Kersten P."/>
            <person name="Kohler A."/>
            <person name="Kuees U."/>
            <person name="Kumar T.K.A."/>
            <person name="Kuo A."/>
            <person name="LaButti K."/>
            <person name="Larrondo L.F."/>
            <person name="Lindquist E."/>
            <person name="Ling A."/>
            <person name="Lombard V."/>
            <person name="Lucas S."/>
            <person name="Lundell T."/>
            <person name="Martin R."/>
            <person name="McLaughlin D.J."/>
            <person name="Morgenstern I."/>
            <person name="Morin E."/>
            <person name="Murat C."/>
            <person name="Nagy L.G."/>
            <person name="Nolan M."/>
            <person name="Ohm R.A."/>
            <person name="Patyshakuliyeva A."/>
            <person name="Rokas A."/>
            <person name="Ruiz-Duenas F.J."/>
            <person name="Sabat G."/>
            <person name="Salamov A."/>
            <person name="Samejima M."/>
            <person name="Schmutz J."/>
            <person name="Slot J.C."/>
            <person name="St John F."/>
            <person name="Stenlid J."/>
            <person name="Sun H."/>
            <person name="Sun S."/>
            <person name="Syed K."/>
            <person name="Tsang A."/>
            <person name="Wiebenga A."/>
            <person name="Young D."/>
            <person name="Pisabarro A."/>
            <person name="Eastwood D.C."/>
            <person name="Martin F."/>
            <person name="Cullen D."/>
            <person name="Grigoriev I.V."/>
            <person name="Hibbett D.S."/>
        </authorList>
    </citation>
    <scope>NUCLEOTIDE SEQUENCE [LARGE SCALE GENOMIC DNA]</scope>
    <source>
        <strain evidence="3">HHB-11173 SS5</strain>
    </source>
</reference>
<dbReference type="Proteomes" id="UP000054196">
    <property type="component" value="Unassembled WGS sequence"/>
</dbReference>
<name>R7S462_PUNST</name>
<organism evidence="2 3">
    <name type="scientific">Punctularia strigosozonata (strain HHB-11173)</name>
    <name type="common">White-rot fungus</name>
    <dbReference type="NCBI Taxonomy" id="741275"/>
    <lineage>
        <taxon>Eukaryota</taxon>
        <taxon>Fungi</taxon>
        <taxon>Dikarya</taxon>
        <taxon>Basidiomycota</taxon>
        <taxon>Agaricomycotina</taxon>
        <taxon>Agaricomycetes</taxon>
        <taxon>Corticiales</taxon>
        <taxon>Punctulariaceae</taxon>
        <taxon>Punctularia</taxon>
    </lineage>
</organism>
<evidence type="ECO:0000256" key="1">
    <source>
        <dbReference type="SAM" id="MobiDB-lite"/>
    </source>
</evidence>
<sequence length="227" mass="23518">MGEVTHRGTLGSTENEGDSGGPEPSRVRGTLGRGPLGRFKLKFGGTTREIGNGERRGGGVAALRGCRSDEEFAKNRESSGGGVRSPTGYASSSLSHSREGDGGGAGGNPLGHEIVANASCRRMGVAVIIHIRSQKLQSADNVRNAARESVRDLIGAGLAAPDGAPGGMSTCDTGHEYDDATRKILGGKSERGAMWTAHASFYPQRHAPVNARGELQVASRNPVGGRM</sequence>